<proteinExistence type="predicted"/>
<accession>A0ACC2K7Q2</accession>
<dbReference type="EMBL" id="CM056812">
    <property type="protein sequence ID" value="KAJ8617155.1"/>
    <property type="molecule type" value="Genomic_DNA"/>
</dbReference>
<sequence length="359" mass="39491">MAISEISNKSGPLIPGLPDEITEQCLLLLTFPELTVVRSVSTAWNRAISSPSFVQARKNLKLSQPYIFCFSYQRPKTGIQWQAFDPRSRCWLLLPPMPCEMPVTAPAFACAAIPLEGELYALGGKRSDTDAEFRRMVTYRTATNSWTVGPPMRHTRAYFAAASIDGKVFAAGGKGVLAGEALSSAECYDPEWGTWGPVANMRRGLLRYDSAVMGRKLYVTEGWSWPFTFSPRGEVYDVDKDTWQEMSAGMKEGWTGTGAVVGDRLFVVPEHGDCRVKVYSPEDDRWRQVIGEGVPRQLLKPYVACGLEGCLYVMARGLDVGVGRLEMGPGGEWTVDWEVVAGPTGSVDYGPSNCQVLCA</sequence>
<name>A0ACC2K7Q2_PERAE</name>
<protein>
    <submittedName>
        <fullName evidence="1">Uncharacterized protein</fullName>
    </submittedName>
</protein>
<evidence type="ECO:0000313" key="1">
    <source>
        <dbReference type="EMBL" id="KAJ8617155.1"/>
    </source>
</evidence>
<comment type="caution">
    <text evidence="1">The sequence shown here is derived from an EMBL/GenBank/DDBJ whole genome shotgun (WGS) entry which is preliminary data.</text>
</comment>
<evidence type="ECO:0000313" key="2">
    <source>
        <dbReference type="Proteomes" id="UP001234297"/>
    </source>
</evidence>
<dbReference type="Proteomes" id="UP001234297">
    <property type="component" value="Chromosome 4"/>
</dbReference>
<reference evidence="1 2" key="1">
    <citation type="journal article" date="2022" name="Hortic Res">
        <title>A haplotype resolved chromosomal level avocado genome allows analysis of novel avocado genes.</title>
        <authorList>
            <person name="Nath O."/>
            <person name="Fletcher S.J."/>
            <person name="Hayward A."/>
            <person name="Shaw L.M."/>
            <person name="Masouleh A.K."/>
            <person name="Furtado A."/>
            <person name="Henry R.J."/>
            <person name="Mitter N."/>
        </authorList>
    </citation>
    <scope>NUCLEOTIDE SEQUENCE [LARGE SCALE GENOMIC DNA]</scope>
    <source>
        <strain evidence="2">cv. Hass</strain>
    </source>
</reference>
<keyword evidence="2" id="KW-1185">Reference proteome</keyword>
<organism evidence="1 2">
    <name type="scientific">Persea americana</name>
    <name type="common">Avocado</name>
    <dbReference type="NCBI Taxonomy" id="3435"/>
    <lineage>
        <taxon>Eukaryota</taxon>
        <taxon>Viridiplantae</taxon>
        <taxon>Streptophyta</taxon>
        <taxon>Embryophyta</taxon>
        <taxon>Tracheophyta</taxon>
        <taxon>Spermatophyta</taxon>
        <taxon>Magnoliopsida</taxon>
        <taxon>Magnoliidae</taxon>
        <taxon>Laurales</taxon>
        <taxon>Lauraceae</taxon>
        <taxon>Persea</taxon>
    </lineage>
</organism>
<gene>
    <name evidence="1" type="ORF">MRB53_013341</name>
</gene>